<organism evidence="7 8">
    <name type="scientific">Thermomonospora cellulosilytica</name>
    <dbReference type="NCBI Taxonomy" id="1411118"/>
    <lineage>
        <taxon>Bacteria</taxon>
        <taxon>Bacillati</taxon>
        <taxon>Actinomycetota</taxon>
        <taxon>Actinomycetes</taxon>
        <taxon>Streptosporangiales</taxon>
        <taxon>Thermomonosporaceae</taxon>
        <taxon>Thermomonospora</taxon>
    </lineage>
</organism>
<gene>
    <name evidence="7" type="ORF">HNR21_002189</name>
</gene>
<evidence type="ECO:0000256" key="4">
    <source>
        <dbReference type="ARBA" id="ARBA00023163"/>
    </source>
</evidence>
<keyword evidence="4" id="KW-0804">Transcription</keyword>
<name>A0A7W3MWW3_9ACTN</name>
<keyword evidence="5" id="KW-0175">Coiled coil</keyword>
<keyword evidence="3 7" id="KW-0238">DNA-binding</keyword>
<feature type="domain" description="HTH merR-type" evidence="6">
    <location>
        <begin position="1"/>
        <end position="68"/>
    </location>
</feature>
<keyword evidence="2" id="KW-0805">Transcription regulation</keyword>
<protein>
    <submittedName>
        <fullName evidence="7">DNA-binding transcriptional MerR regulator</fullName>
    </submittedName>
</protein>
<dbReference type="PROSITE" id="PS50937">
    <property type="entry name" value="HTH_MERR_2"/>
    <property type="match status" value="1"/>
</dbReference>
<keyword evidence="8" id="KW-1185">Reference proteome</keyword>
<dbReference type="InterPro" id="IPR000551">
    <property type="entry name" value="MerR-type_HTH_dom"/>
</dbReference>
<dbReference type="GO" id="GO:0003677">
    <property type="term" value="F:DNA binding"/>
    <property type="evidence" value="ECO:0007669"/>
    <property type="project" value="UniProtKB-KW"/>
</dbReference>
<dbReference type="InterPro" id="IPR047057">
    <property type="entry name" value="MerR_fam"/>
</dbReference>
<dbReference type="PANTHER" id="PTHR30204">
    <property type="entry name" value="REDOX-CYCLING DRUG-SENSING TRANSCRIPTIONAL ACTIVATOR SOXR"/>
    <property type="match status" value="1"/>
</dbReference>
<dbReference type="AlphaFoldDB" id="A0A7W3MWW3"/>
<evidence type="ECO:0000313" key="7">
    <source>
        <dbReference type="EMBL" id="MBA9003307.1"/>
    </source>
</evidence>
<dbReference type="SMART" id="SM00422">
    <property type="entry name" value="HTH_MERR"/>
    <property type="match status" value="1"/>
</dbReference>
<evidence type="ECO:0000256" key="3">
    <source>
        <dbReference type="ARBA" id="ARBA00023125"/>
    </source>
</evidence>
<comment type="caution">
    <text evidence="7">The sequence shown here is derived from an EMBL/GenBank/DDBJ whole genome shotgun (WGS) entry which is preliminary data.</text>
</comment>
<sequence>MTIGELAGRFGLRTHVLRHWEAMGLLSPARRANGRRLYTEDHVTRVAMIVRGKAAGFGLERLRDMFEAPGPERRRELLRAQHAELERRIREIEESKRLIEHALDCPAEDFLRCPRFRRLLADLSAPKGLPTAQSG</sequence>
<accession>A0A7W3MWW3</accession>
<dbReference type="GO" id="GO:0003700">
    <property type="term" value="F:DNA-binding transcription factor activity"/>
    <property type="evidence" value="ECO:0007669"/>
    <property type="project" value="InterPro"/>
</dbReference>
<dbReference type="RefSeq" id="WP_182705095.1">
    <property type="nucleotide sequence ID" value="NZ_JACJII010000001.1"/>
</dbReference>
<dbReference type="Gene3D" id="1.10.1660.10">
    <property type="match status" value="1"/>
</dbReference>
<reference evidence="7 8" key="1">
    <citation type="submission" date="2020-08" db="EMBL/GenBank/DDBJ databases">
        <title>Sequencing the genomes of 1000 actinobacteria strains.</title>
        <authorList>
            <person name="Klenk H.-P."/>
        </authorList>
    </citation>
    <scope>NUCLEOTIDE SEQUENCE [LARGE SCALE GENOMIC DNA]</scope>
    <source>
        <strain evidence="7 8">DSM 45823</strain>
    </source>
</reference>
<dbReference type="PANTHER" id="PTHR30204:SF69">
    <property type="entry name" value="MERR-FAMILY TRANSCRIPTIONAL REGULATOR"/>
    <property type="match status" value="1"/>
</dbReference>
<dbReference type="PRINTS" id="PR00040">
    <property type="entry name" value="HTHMERR"/>
</dbReference>
<dbReference type="Proteomes" id="UP000539313">
    <property type="component" value="Unassembled WGS sequence"/>
</dbReference>
<feature type="coiled-coil region" evidence="5">
    <location>
        <begin position="75"/>
        <end position="102"/>
    </location>
</feature>
<evidence type="ECO:0000313" key="8">
    <source>
        <dbReference type="Proteomes" id="UP000539313"/>
    </source>
</evidence>
<dbReference type="EMBL" id="JACJII010000001">
    <property type="protein sequence ID" value="MBA9003307.1"/>
    <property type="molecule type" value="Genomic_DNA"/>
</dbReference>
<evidence type="ECO:0000256" key="1">
    <source>
        <dbReference type="ARBA" id="ARBA00022491"/>
    </source>
</evidence>
<proteinExistence type="predicted"/>
<evidence type="ECO:0000259" key="6">
    <source>
        <dbReference type="PROSITE" id="PS50937"/>
    </source>
</evidence>
<keyword evidence="1" id="KW-0678">Repressor</keyword>
<dbReference type="Pfam" id="PF13411">
    <property type="entry name" value="MerR_1"/>
    <property type="match status" value="1"/>
</dbReference>
<dbReference type="SUPFAM" id="SSF46955">
    <property type="entry name" value="Putative DNA-binding domain"/>
    <property type="match status" value="1"/>
</dbReference>
<evidence type="ECO:0000256" key="5">
    <source>
        <dbReference type="SAM" id="Coils"/>
    </source>
</evidence>
<dbReference type="InterPro" id="IPR009061">
    <property type="entry name" value="DNA-bd_dom_put_sf"/>
</dbReference>
<evidence type="ECO:0000256" key="2">
    <source>
        <dbReference type="ARBA" id="ARBA00023015"/>
    </source>
</evidence>